<evidence type="ECO:0000256" key="5">
    <source>
        <dbReference type="ARBA" id="ARBA00022989"/>
    </source>
</evidence>
<feature type="transmembrane region" description="Helical" evidence="7">
    <location>
        <begin position="560"/>
        <end position="579"/>
    </location>
</feature>
<gene>
    <name evidence="9" type="ORF">BOX37_07540</name>
</gene>
<dbReference type="Proteomes" id="UP000183810">
    <property type="component" value="Chromosome"/>
</dbReference>
<feature type="transmembrane region" description="Helical" evidence="7">
    <location>
        <begin position="527"/>
        <end position="548"/>
    </location>
</feature>
<feature type="transmembrane region" description="Helical" evidence="7">
    <location>
        <begin position="289"/>
        <end position="308"/>
    </location>
</feature>
<feature type="domain" description="SSD" evidence="8">
    <location>
        <begin position="210"/>
        <end position="339"/>
    </location>
</feature>
<reference evidence="9" key="1">
    <citation type="submission" date="2016-11" db="EMBL/GenBank/DDBJ databases">
        <authorList>
            <person name="Jaros S."/>
            <person name="Januszkiewicz K."/>
            <person name="Wedrychowicz H."/>
        </authorList>
    </citation>
    <scope>NUCLEOTIDE SEQUENCE [LARGE SCALE GENOMIC DNA]</scope>
    <source>
        <strain evidence="9">Y48</strain>
    </source>
</reference>
<protein>
    <submittedName>
        <fullName evidence="9">RND transporter</fullName>
    </submittedName>
</protein>
<dbReference type="AlphaFoldDB" id="A0A1J0VPE2"/>
<feature type="transmembrane region" description="Helical" evidence="7">
    <location>
        <begin position="21"/>
        <end position="41"/>
    </location>
</feature>
<dbReference type="PROSITE" id="PS50156">
    <property type="entry name" value="SSD"/>
    <property type="match status" value="1"/>
</dbReference>
<keyword evidence="3" id="KW-1003">Cell membrane</keyword>
<keyword evidence="6 7" id="KW-0472">Membrane</keyword>
<dbReference type="InterPro" id="IPR000731">
    <property type="entry name" value="SSD"/>
</dbReference>
<dbReference type="PANTHER" id="PTHR33406">
    <property type="entry name" value="MEMBRANE PROTEIN MJ1562-RELATED"/>
    <property type="match status" value="1"/>
</dbReference>
<dbReference type="Pfam" id="PF03176">
    <property type="entry name" value="MMPL"/>
    <property type="match status" value="2"/>
</dbReference>
<feature type="transmembrane region" description="Helical" evidence="7">
    <location>
        <begin position="599"/>
        <end position="620"/>
    </location>
</feature>
<evidence type="ECO:0000259" key="8">
    <source>
        <dbReference type="PROSITE" id="PS50156"/>
    </source>
</evidence>
<feature type="transmembrane region" description="Helical" evidence="7">
    <location>
        <begin position="640"/>
        <end position="661"/>
    </location>
</feature>
<keyword evidence="10" id="KW-1185">Reference proteome</keyword>
<accession>A0A1J0VPE2</accession>
<proteinExistence type="inferred from homology"/>
<dbReference type="EMBL" id="CP018082">
    <property type="protein sequence ID" value="APE33847.1"/>
    <property type="molecule type" value="Genomic_DNA"/>
</dbReference>
<dbReference type="KEGG" id="nsl:BOX37_07540"/>
<evidence type="ECO:0000256" key="4">
    <source>
        <dbReference type="ARBA" id="ARBA00022692"/>
    </source>
</evidence>
<organism evidence="9 10">
    <name type="scientific">Nocardia mangyaensis</name>
    <dbReference type="NCBI Taxonomy" id="2213200"/>
    <lineage>
        <taxon>Bacteria</taxon>
        <taxon>Bacillati</taxon>
        <taxon>Actinomycetota</taxon>
        <taxon>Actinomycetes</taxon>
        <taxon>Mycobacteriales</taxon>
        <taxon>Nocardiaceae</taxon>
        <taxon>Nocardia</taxon>
    </lineage>
</organism>
<dbReference type="Gene3D" id="1.20.1640.10">
    <property type="entry name" value="Multidrug efflux transporter AcrB transmembrane domain"/>
    <property type="match status" value="2"/>
</dbReference>
<evidence type="ECO:0000256" key="2">
    <source>
        <dbReference type="ARBA" id="ARBA00010157"/>
    </source>
</evidence>
<feature type="transmembrane region" description="Helical" evidence="7">
    <location>
        <begin position="185"/>
        <end position="204"/>
    </location>
</feature>
<feature type="transmembrane region" description="Helical" evidence="7">
    <location>
        <begin position="667"/>
        <end position="691"/>
    </location>
</feature>
<evidence type="ECO:0000256" key="3">
    <source>
        <dbReference type="ARBA" id="ARBA00022475"/>
    </source>
</evidence>
<comment type="subcellular location">
    <subcellularLocation>
        <location evidence="1">Cell membrane</location>
        <topology evidence="1">Multi-pass membrane protein</topology>
    </subcellularLocation>
</comment>
<evidence type="ECO:0000313" key="10">
    <source>
        <dbReference type="Proteomes" id="UP000183810"/>
    </source>
</evidence>
<comment type="similarity">
    <text evidence="2">Belongs to the resistance-nodulation-cell division (RND) (TC 2.A.6) family. MmpL subfamily.</text>
</comment>
<dbReference type="PANTHER" id="PTHR33406:SF11">
    <property type="entry name" value="MEMBRANE PROTEIN SCO6666-RELATED"/>
    <property type="match status" value="1"/>
</dbReference>
<dbReference type="InterPro" id="IPR050545">
    <property type="entry name" value="Mycobact_MmpL"/>
</dbReference>
<evidence type="ECO:0000256" key="6">
    <source>
        <dbReference type="ARBA" id="ARBA00023136"/>
    </source>
</evidence>
<feature type="transmembrane region" description="Helical" evidence="7">
    <location>
        <begin position="314"/>
        <end position="340"/>
    </location>
</feature>
<feature type="transmembrane region" description="Helical" evidence="7">
    <location>
        <begin position="237"/>
        <end position="259"/>
    </location>
</feature>
<keyword evidence="5 7" id="KW-1133">Transmembrane helix</keyword>
<feature type="transmembrane region" description="Helical" evidence="7">
    <location>
        <begin position="370"/>
        <end position="394"/>
    </location>
</feature>
<dbReference type="GO" id="GO:0005886">
    <property type="term" value="C:plasma membrane"/>
    <property type="evidence" value="ECO:0007669"/>
    <property type="project" value="UniProtKB-SubCell"/>
</dbReference>
<evidence type="ECO:0000256" key="1">
    <source>
        <dbReference type="ARBA" id="ARBA00004651"/>
    </source>
</evidence>
<evidence type="ECO:0000256" key="7">
    <source>
        <dbReference type="SAM" id="Phobius"/>
    </source>
</evidence>
<name>A0A1J0VPE2_9NOCA</name>
<dbReference type="InterPro" id="IPR004869">
    <property type="entry name" value="MMPL_dom"/>
</dbReference>
<dbReference type="SUPFAM" id="SSF82866">
    <property type="entry name" value="Multidrug efflux transporter AcrB transmembrane domain"/>
    <property type="match status" value="2"/>
</dbReference>
<keyword evidence="4 7" id="KW-0812">Transmembrane</keyword>
<evidence type="ECO:0000313" key="9">
    <source>
        <dbReference type="EMBL" id="APE33847.1"/>
    </source>
</evidence>
<feature type="transmembrane region" description="Helical" evidence="7">
    <location>
        <begin position="211"/>
        <end position="231"/>
    </location>
</feature>
<sequence length="736" mass="77710">MSQTNRGAVVLGSFLTRRFRTVIAMALAVFGLFVVLAGGALDSFALNRFEREDSESSLVRRDLIENFATGSPNVAILVTATDGDVRTDRVAEIGTTLTEELAEFPGVIEVRSFWQPDAPETLASTDLRHALVLAVVPGDADHVRRGVLPAIETELLTEVDPAVTLTLGGGDEVFRDVAAQASADFLRAELIVLPLVLLLLWAVLRRWALALVTLGIGIFCVVGTLALLRVATSFTEISTFAANIALVMGIGLGVDYGLFMIYRFREELTAGAEVDAAVRRAVAGAGRTIVFSAVTVAASLAVLLAFGFPFLSSFAYAGIAVAAVAVLGATVILPAALRLLGHRALPTRPAGDPERGFWFRTADTVIRRPVLTGGAALLALLALGAPALGVNFGAPDDRVLGGDYPVRSMYDTIRADFATEEADALQVLVRHSDPGAVAGYAASLSSVPGVYRVDSAAGSFADGAAVPGTPSTAMSSEGATWLRVVPTGDRLQSDPTGLVAEIRAAPAPFEVAVGGYPAELTDYRDGISARLPLVALLIMVVTYAVLFLMTGSVLAPLKAAVLNMLSMTMMFGVLVWGFQNGALADVLGFAPTGTIEPSIPILMFCIAYGLSMDYEVFLLARIKQDYDRTGDPIGSIPRGVARSAPLVTAAALILAASFAVYSTSDVVFLQQLGIGMAITVAIDATLVRGVLVPALMRLAGKANWWAPRPLRRLHDRFGLREAPRSDDSREREGLLV</sequence>